<reference evidence="2 3" key="1">
    <citation type="submission" date="2019-03" db="EMBL/GenBank/DDBJ databases">
        <title>Draft Genome Sequence of Desulfosporosinus fructosivorans Strain 63.6F, Isolated from Marine Sediment in the Baltic Sea.</title>
        <authorList>
            <person name="Hausmann B."/>
            <person name="Vandieken V."/>
            <person name="Pjevac P."/>
            <person name="Schreck K."/>
            <person name="Herbold C.W."/>
            <person name="Loy A."/>
        </authorList>
    </citation>
    <scope>NUCLEOTIDE SEQUENCE [LARGE SCALE GENOMIC DNA]</scope>
    <source>
        <strain evidence="2 3">63.6F</strain>
    </source>
</reference>
<keyword evidence="1" id="KW-0472">Membrane</keyword>
<feature type="transmembrane region" description="Helical" evidence="1">
    <location>
        <begin position="6"/>
        <end position="26"/>
    </location>
</feature>
<feature type="transmembrane region" description="Helical" evidence="1">
    <location>
        <begin position="33"/>
        <end position="53"/>
    </location>
</feature>
<proteinExistence type="predicted"/>
<keyword evidence="1" id="KW-0812">Transmembrane</keyword>
<organism evidence="2 3">
    <name type="scientific">Desulfosporosinus fructosivorans</name>
    <dbReference type="NCBI Taxonomy" id="2018669"/>
    <lineage>
        <taxon>Bacteria</taxon>
        <taxon>Bacillati</taxon>
        <taxon>Bacillota</taxon>
        <taxon>Clostridia</taxon>
        <taxon>Eubacteriales</taxon>
        <taxon>Desulfitobacteriaceae</taxon>
        <taxon>Desulfosporosinus</taxon>
    </lineage>
</organism>
<accession>A0A4Z0QWM8</accession>
<dbReference type="RefSeq" id="WP_135553046.1">
    <property type="nucleotide sequence ID" value="NZ_SPQQ01000028.1"/>
</dbReference>
<dbReference type="EMBL" id="SPQQ01000028">
    <property type="protein sequence ID" value="TGE34810.1"/>
    <property type="molecule type" value="Genomic_DNA"/>
</dbReference>
<keyword evidence="3" id="KW-1185">Reference proteome</keyword>
<evidence type="ECO:0000313" key="3">
    <source>
        <dbReference type="Proteomes" id="UP000298460"/>
    </source>
</evidence>
<keyword evidence="1" id="KW-1133">Transmembrane helix</keyword>
<name>A0A4Z0QWM8_9FIRM</name>
<dbReference type="Proteomes" id="UP000298460">
    <property type="component" value="Unassembled WGS sequence"/>
</dbReference>
<evidence type="ECO:0000256" key="1">
    <source>
        <dbReference type="SAM" id="Phobius"/>
    </source>
</evidence>
<comment type="caution">
    <text evidence="2">The sequence shown here is derived from an EMBL/GenBank/DDBJ whole genome shotgun (WGS) entry which is preliminary data.</text>
</comment>
<dbReference type="AlphaFoldDB" id="A0A4Z0QWM8"/>
<evidence type="ECO:0000313" key="2">
    <source>
        <dbReference type="EMBL" id="TGE34810.1"/>
    </source>
</evidence>
<protein>
    <submittedName>
        <fullName evidence="2">Uncharacterized protein</fullName>
    </submittedName>
</protein>
<gene>
    <name evidence="2" type="ORF">E4K67_28725</name>
</gene>
<sequence>MKVSLYVLALLIITVLLSLVDLPALVKKKQRKELFFLVSLFSIGFILNFLLILGKKLPNPNKLIISLFKALLN</sequence>